<keyword evidence="8" id="KW-1185">Reference proteome</keyword>
<name>F0XB59_GROCL</name>
<accession>F0XB59</accession>
<feature type="domain" description="NADH:flavin oxidoreductase/NADH oxidase N-terminal" evidence="6">
    <location>
        <begin position="37"/>
        <end position="121"/>
    </location>
</feature>
<dbReference type="InParanoid" id="F0XB59"/>
<keyword evidence="2" id="KW-0285">Flavoprotein</keyword>
<protein>
    <submittedName>
        <fullName evidence="7">NADH:flavin oxidoreductase/NADH oxidase</fullName>
    </submittedName>
</protein>
<keyword evidence="3" id="KW-0288">FMN</keyword>
<evidence type="ECO:0000256" key="4">
    <source>
        <dbReference type="ARBA" id="ARBA00022857"/>
    </source>
</evidence>
<comment type="cofactor">
    <cofactor evidence="1">
        <name>FMN</name>
        <dbReference type="ChEBI" id="CHEBI:58210"/>
    </cofactor>
</comment>
<dbReference type="OrthoDB" id="72788at2759"/>
<evidence type="ECO:0000256" key="5">
    <source>
        <dbReference type="ARBA" id="ARBA00023002"/>
    </source>
</evidence>
<dbReference type="GO" id="GO:0003959">
    <property type="term" value="F:NADPH dehydrogenase activity"/>
    <property type="evidence" value="ECO:0007669"/>
    <property type="project" value="InterPro"/>
</dbReference>
<reference evidence="7 8" key="1">
    <citation type="journal article" date="2011" name="Proc. Natl. Acad. Sci. U.S.A.">
        <title>Genome and transcriptome analyses of the mountain pine beetle-fungal symbiont Grosmannia clavigera, a lodgepole pine pathogen.</title>
        <authorList>
            <person name="DiGuistini S."/>
            <person name="Wang Y."/>
            <person name="Liao N.Y."/>
            <person name="Taylor G."/>
            <person name="Tanguay P."/>
            <person name="Feau N."/>
            <person name="Henrissat B."/>
            <person name="Chan S.K."/>
            <person name="Hesse-Orce U."/>
            <person name="Alamouti S.M."/>
            <person name="Tsui C.K.M."/>
            <person name="Docking R.T."/>
            <person name="Levasseur A."/>
            <person name="Haridas S."/>
            <person name="Robertson G."/>
            <person name="Birol I."/>
            <person name="Holt R.A."/>
            <person name="Marra M.A."/>
            <person name="Hamelin R.C."/>
            <person name="Hirst M."/>
            <person name="Jones S.J.M."/>
            <person name="Bohlmann J."/>
            <person name="Breuil C."/>
        </authorList>
    </citation>
    <scope>NUCLEOTIDE SEQUENCE [LARGE SCALE GENOMIC DNA]</scope>
    <source>
        <strain evidence="8">kw1407 / UAMH 11150</strain>
    </source>
</reference>
<dbReference type="Gene3D" id="3.20.20.70">
    <property type="entry name" value="Aldolase class I"/>
    <property type="match status" value="1"/>
</dbReference>
<dbReference type="EMBL" id="GL629756">
    <property type="protein sequence ID" value="EFX05018.1"/>
    <property type="molecule type" value="Genomic_DNA"/>
</dbReference>
<dbReference type="InterPro" id="IPR013785">
    <property type="entry name" value="Aldolase_TIM"/>
</dbReference>
<dbReference type="GO" id="GO:0050661">
    <property type="term" value="F:NADP binding"/>
    <property type="evidence" value="ECO:0007669"/>
    <property type="project" value="InterPro"/>
</dbReference>
<evidence type="ECO:0000259" key="6">
    <source>
        <dbReference type="Pfam" id="PF00724"/>
    </source>
</evidence>
<evidence type="ECO:0000313" key="8">
    <source>
        <dbReference type="Proteomes" id="UP000007796"/>
    </source>
</evidence>
<dbReference type="GeneID" id="25978585"/>
<sequence length="376" mass="40876">MVLTPQNVGAKGVPYFIPVQDPPAGTAKLPENGKLPKLFTPLKIRGVTLPNRVWVSPMCQYSGKEGFTGPWHFVHYGALTTRGEQPGFTMTEVAAVADIGRLTPEDLGIWLDAHIKGLRKIGGWTDRVVGPDGRPFSDSPDDTIVPHALTLAEIAQIRKQFVVGVQRAVLAGFDIIELHFAHGYLVSSFMSPATNQRTDQYGGSFENRVRLALEIVEDVRAVLPDSTPLFVRISATDWLHKNPDYHGANWNVEESAQLAVLLADRGVDVLDVSSGGIHIAQNVKSSPAYQTPLAKHIKKVVGDRLLVSTVGSIRSAKAAEEILNGGKDAEDPPLDLVALGRPFQKNPGVVWEWASELETRVKVASQIGWGFGLSSF</sequence>
<dbReference type="Pfam" id="PF00724">
    <property type="entry name" value="Oxidored_FMN"/>
    <property type="match status" value="2"/>
</dbReference>
<dbReference type="GO" id="GO:0010181">
    <property type="term" value="F:FMN binding"/>
    <property type="evidence" value="ECO:0007669"/>
    <property type="project" value="InterPro"/>
</dbReference>
<dbReference type="eggNOG" id="KOG0134">
    <property type="taxonomic scope" value="Eukaryota"/>
</dbReference>
<organism evidence="8">
    <name type="scientific">Grosmannia clavigera (strain kw1407 / UAMH 11150)</name>
    <name type="common">Blue stain fungus</name>
    <name type="synonym">Graphiocladiella clavigera</name>
    <dbReference type="NCBI Taxonomy" id="655863"/>
    <lineage>
        <taxon>Eukaryota</taxon>
        <taxon>Fungi</taxon>
        <taxon>Dikarya</taxon>
        <taxon>Ascomycota</taxon>
        <taxon>Pezizomycotina</taxon>
        <taxon>Sordariomycetes</taxon>
        <taxon>Sordariomycetidae</taxon>
        <taxon>Ophiostomatales</taxon>
        <taxon>Ophiostomataceae</taxon>
        <taxon>Leptographium</taxon>
    </lineage>
</organism>
<evidence type="ECO:0000256" key="2">
    <source>
        <dbReference type="ARBA" id="ARBA00022630"/>
    </source>
</evidence>
<evidence type="ECO:0000256" key="3">
    <source>
        <dbReference type="ARBA" id="ARBA00022643"/>
    </source>
</evidence>
<dbReference type="PANTHER" id="PTHR43303:SF4">
    <property type="entry name" value="NADPH DEHYDROGENASE C23G7.10C-RELATED"/>
    <property type="match status" value="1"/>
</dbReference>
<dbReference type="PANTHER" id="PTHR43303">
    <property type="entry name" value="NADPH DEHYDROGENASE C23G7.10C-RELATED"/>
    <property type="match status" value="1"/>
</dbReference>
<keyword evidence="4" id="KW-0521">NADP</keyword>
<gene>
    <name evidence="7" type="ORF">CMQ_5280</name>
</gene>
<dbReference type="AlphaFoldDB" id="F0XB59"/>
<evidence type="ECO:0000313" key="7">
    <source>
        <dbReference type="EMBL" id="EFX05018.1"/>
    </source>
</evidence>
<keyword evidence="5" id="KW-0560">Oxidoreductase</keyword>
<feature type="domain" description="NADH:flavin oxidoreductase/NADH oxidase N-terminal" evidence="6">
    <location>
        <begin position="143"/>
        <end position="356"/>
    </location>
</feature>
<dbReference type="STRING" id="655863.F0XB59"/>
<proteinExistence type="predicted"/>
<dbReference type="Proteomes" id="UP000007796">
    <property type="component" value="Unassembled WGS sequence"/>
</dbReference>
<dbReference type="InterPro" id="IPR001155">
    <property type="entry name" value="OxRdtase_FMN_N"/>
</dbReference>
<evidence type="ECO:0000256" key="1">
    <source>
        <dbReference type="ARBA" id="ARBA00001917"/>
    </source>
</evidence>
<dbReference type="SUPFAM" id="SSF51395">
    <property type="entry name" value="FMN-linked oxidoreductases"/>
    <property type="match status" value="1"/>
</dbReference>
<dbReference type="RefSeq" id="XP_014174500.1">
    <property type="nucleotide sequence ID" value="XM_014319025.1"/>
</dbReference>
<dbReference type="InterPro" id="IPR044152">
    <property type="entry name" value="YqjM-like"/>
</dbReference>
<dbReference type="HOGENOM" id="CLU_012153_2_1_1"/>